<reference evidence="2 3" key="1">
    <citation type="submission" date="2017-04" db="EMBL/GenBank/DDBJ databases">
        <title>Draft genome sequence of Tuber borchii Vittad., a whitish edible truffle.</title>
        <authorList>
            <consortium name="DOE Joint Genome Institute"/>
            <person name="Murat C."/>
            <person name="Kuo A."/>
            <person name="Barry K.W."/>
            <person name="Clum A."/>
            <person name="Dockter R.B."/>
            <person name="Fauchery L."/>
            <person name="Iotti M."/>
            <person name="Kohler A."/>
            <person name="Labutti K."/>
            <person name="Lindquist E.A."/>
            <person name="Lipzen A."/>
            <person name="Ohm R.A."/>
            <person name="Wang M."/>
            <person name="Grigoriev I.V."/>
            <person name="Zambonelli A."/>
            <person name="Martin F.M."/>
        </authorList>
    </citation>
    <scope>NUCLEOTIDE SEQUENCE [LARGE SCALE GENOMIC DNA]</scope>
    <source>
        <strain evidence="2 3">Tbo3840</strain>
    </source>
</reference>
<feature type="compositionally biased region" description="Polar residues" evidence="1">
    <location>
        <begin position="180"/>
        <end position="212"/>
    </location>
</feature>
<protein>
    <submittedName>
        <fullName evidence="2">Uncharacterized protein</fullName>
    </submittedName>
</protein>
<feature type="region of interest" description="Disordered" evidence="1">
    <location>
        <begin position="118"/>
        <end position="388"/>
    </location>
</feature>
<feature type="compositionally biased region" description="Low complexity" evidence="1">
    <location>
        <begin position="637"/>
        <end position="648"/>
    </location>
</feature>
<proteinExistence type="predicted"/>
<name>A0A2T7A2X0_TUBBO</name>
<comment type="caution">
    <text evidence="2">The sequence shown here is derived from an EMBL/GenBank/DDBJ whole genome shotgun (WGS) entry which is preliminary data.</text>
</comment>
<organism evidence="2 3">
    <name type="scientific">Tuber borchii</name>
    <name type="common">White truffle</name>
    <dbReference type="NCBI Taxonomy" id="42251"/>
    <lineage>
        <taxon>Eukaryota</taxon>
        <taxon>Fungi</taxon>
        <taxon>Dikarya</taxon>
        <taxon>Ascomycota</taxon>
        <taxon>Pezizomycotina</taxon>
        <taxon>Pezizomycetes</taxon>
        <taxon>Pezizales</taxon>
        <taxon>Tuberaceae</taxon>
        <taxon>Tuber</taxon>
    </lineage>
</organism>
<feature type="region of interest" description="Disordered" evidence="1">
    <location>
        <begin position="604"/>
        <end position="691"/>
    </location>
</feature>
<accession>A0A2T7A2X0</accession>
<sequence>MTNDQKSLAEKEEVFLGPTTAETDEFYAYQRDNPGKEKAEYLQWFEGKFGKEIELRRRRSDQPSDLEYMVIKKRSKYRERIGIESEKLVTYYENNPKKTYRELASWFQKQFGKEIDITAISPGALKRSRASEASADSPPDLNSGGGPSSAKRGRRSYGSAGPMSSSASGPPPSSMPTFSVDISNNRPQPDSDMNTPGNQSRQITPQVHSNEASAYPPNSGPMRDDGSPRVIHGDPPKSGVPLPSYPNRVHQPLAPAGSPGTPTHRDQPGMPLPQTPMWAAVNTNAPFIPKGGAGKIAPKVERPSGGPLQPGREPPPHPQQVSPLGPNPSPAARRWSFSSSAGSSATNGARRSAPAPSDDARTTTPPPDPQSPEVRPRHAEQNQDDDMDLDELRNRLSEATRKQAQSTAEVSGLEEQVRYYERQELLRQHEMDVRRFKGIEQGFVAERERLVQEIMSLKAWNADLQRGNLELQEIRRGTEGDVNRLLEERNTAIHALRHHEAKLYTITQAFEILGGPEARKRAAAAKYGPVITSPTEYDHRSHKDKEDLDSWVNKKFAIDASNEGQLKSLVTDLARAGASELGNKIKNLEVFVNSISVEREKLQAEWTSRLSSPSRRETQTPEAEKSHGSYAASDKQTPPATTTAVTTPQERSPLQQQAKSNSKVKPDPSRPATPEERIVRGNRSGDIEMKD</sequence>
<evidence type="ECO:0000313" key="2">
    <source>
        <dbReference type="EMBL" id="PUU82093.1"/>
    </source>
</evidence>
<feature type="compositionally biased region" description="Basic and acidic residues" evidence="1">
    <location>
        <begin position="614"/>
        <end position="627"/>
    </location>
</feature>
<dbReference type="Proteomes" id="UP000244722">
    <property type="component" value="Unassembled WGS sequence"/>
</dbReference>
<keyword evidence="3" id="KW-1185">Reference proteome</keyword>
<evidence type="ECO:0000313" key="3">
    <source>
        <dbReference type="Proteomes" id="UP000244722"/>
    </source>
</evidence>
<feature type="compositionally biased region" description="Basic and acidic residues" evidence="1">
    <location>
        <begin position="664"/>
        <end position="691"/>
    </location>
</feature>
<dbReference type="OrthoDB" id="5375469at2759"/>
<feature type="compositionally biased region" description="Polar residues" evidence="1">
    <location>
        <begin position="649"/>
        <end position="663"/>
    </location>
</feature>
<dbReference type="STRING" id="42251.A0A2T7A2X0"/>
<dbReference type="AlphaFoldDB" id="A0A2T7A2X0"/>
<gene>
    <name evidence="2" type="ORF">B9Z19DRAFT_1062150</name>
</gene>
<dbReference type="EMBL" id="NESQ01000034">
    <property type="protein sequence ID" value="PUU82093.1"/>
    <property type="molecule type" value="Genomic_DNA"/>
</dbReference>
<feature type="compositionally biased region" description="Low complexity" evidence="1">
    <location>
        <begin position="330"/>
        <end position="357"/>
    </location>
</feature>
<feature type="compositionally biased region" description="Basic and acidic residues" evidence="1">
    <location>
        <begin position="222"/>
        <end position="235"/>
    </location>
</feature>
<feature type="compositionally biased region" description="Low complexity" evidence="1">
    <location>
        <begin position="158"/>
        <end position="168"/>
    </location>
</feature>
<evidence type="ECO:0000256" key="1">
    <source>
        <dbReference type="SAM" id="MobiDB-lite"/>
    </source>
</evidence>